<evidence type="ECO:0000256" key="15">
    <source>
        <dbReference type="HAMAP-Rule" id="MF_00104"/>
    </source>
</evidence>
<feature type="binding site" evidence="15">
    <location>
        <position position="86"/>
    </location>
    <ligand>
        <name>Mg(2+)</name>
        <dbReference type="ChEBI" id="CHEBI:18420"/>
    </ligand>
</feature>
<keyword evidence="14 15" id="KW-0694">RNA-binding</keyword>
<evidence type="ECO:0000256" key="5">
    <source>
        <dbReference type="ARBA" id="ARBA00022490"/>
    </source>
</evidence>
<dbReference type="SMART" id="SM00535">
    <property type="entry name" value="RIBOc"/>
    <property type="match status" value="1"/>
</dbReference>
<dbReference type="PATRIC" id="fig|301148.3.peg.1831"/>
<evidence type="ECO:0000256" key="2">
    <source>
        <dbReference type="ARBA" id="ARBA00004496"/>
    </source>
</evidence>
<feature type="domain" description="DRBM" evidence="16">
    <location>
        <begin position="199"/>
        <end position="268"/>
    </location>
</feature>
<dbReference type="GO" id="GO:0010468">
    <property type="term" value="P:regulation of gene expression"/>
    <property type="evidence" value="ECO:0007669"/>
    <property type="project" value="TreeGrafter"/>
</dbReference>
<dbReference type="CDD" id="cd10845">
    <property type="entry name" value="DSRM_RNAse_III_family"/>
    <property type="match status" value="1"/>
</dbReference>
<proteinExistence type="inferred from homology"/>
<keyword evidence="10 15" id="KW-0479">Metal-binding</keyword>
<sequence>MADKGPEGLPKGSPSRFAITLEVREHSMNRNRKMAVKKQLDQQFKKFQREIGVFFHDESLLKQAFTHSSYVNEHRKNFQDDNERLEFLGDAVLELTVSHFLYLTYPMMAEGEMTKLRAAIVCEPSLVSFAQELNFGEYILLGKGEELTGGRERPALLADAFEAFIGALFLDQGLEAVQRFLERTVFPKVKQGAFSHMMDYKSLLQEIVQREGIGTIDYEILEENGPAHNREFVAQVLLNGKSLGVGKGKSKKEAEQHAARIAIDAIKAEKQI</sequence>
<comment type="catalytic activity">
    <reaction evidence="1 15">
        <text>Endonucleolytic cleavage to 5'-phosphomonoester.</text>
        <dbReference type="EC" id="3.1.26.3"/>
    </reaction>
</comment>
<dbReference type="AlphaFoldDB" id="A0A150LCK1"/>
<evidence type="ECO:0000256" key="1">
    <source>
        <dbReference type="ARBA" id="ARBA00000109"/>
    </source>
</evidence>
<dbReference type="FunFam" id="1.10.1520.10:FF:000001">
    <property type="entry name" value="Ribonuclease 3"/>
    <property type="match status" value="1"/>
</dbReference>
<dbReference type="InterPro" id="IPR000999">
    <property type="entry name" value="RNase_III_dom"/>
</dbReference>
<evidence type="ECO:0000256" key="6">
    <source>
        <dbReference type="ARBA" id="ARBA00022552"/>
    </source>
</evidence>
<dbReference type="SUPFAM" id="SSF69065">
    <property type="entry name" value="RNase III domain-like"/>
    <property type="match status" value="1"/>
</dbReference>
<keyword evidence="13 15" id="KW-0460">Magnesium</keyword>
<dbReference type="CDD" id="cd00593">
    <property type="entry name" value="RIBOc"/>
    <property type="match status" value="1"/>
</dbReference>
<dbReference type="Pfam" id="PF14622">
    <property type="entry name" value="Ribonucleas_3_3"/>
    <property type="match status" value="1"/>
</dbReference>
<dbReference type="GO" id="GO:0004525">
    <property type="term" value="F:ribonuclease III activity"/>
    <property type="evidence" value="ECO:0007669"/>
    <property type="project" value="UniProtKB-UniRule"/>
</dbReference>
<keyword evidence="12 15" id="KW-0378">Hydrolase</keyword>
<dbReference type="SMART" id="SM00358">
    <property type="entry name" value="DSRM"/>
    <property type="match status" value="1"/>
</dbReference>
<dbReference type="PROSITE" id="PS00517">
    <property type="entry name" value="RNASE_3_1"/>
    <property type="match status" value="1"/>
</dbReference>
<feature type="domain" description="RNase III" evidence="17">
    <location>
        <begin position="44"/>
        <end position="173"/>
    </location>
</feature>
<comment type="function">
    <text evidence="15">Digests double-stranded RNA. Involved in the processing of primary rRNA transcript to yield the immediate precursors to the large and small rRNAs (23S and 16S). Processes some mRNAs, and tRNAs when they are encoded in the rRNA operon. Processes pre-crRNA and tracrRNA of type II CRISPR loci if present in the organism.</text>
</comment>
<evidence type="ECO:0000256" key="10">
    <source>
        <dbReference type="ARBA" id="ARBA00022723"/>
    </source>
</evidence>
<evidence type="ECO:0000256" key="14">
    <source>
        <dbReference type="ARBA" id="ARBA00022884"/>
    </source>
</evidence>
<name>A0A150LCK1_9BACI</name>
<dbReference type="GO" id="GO:0003725">
    <property type="term" value="F:double-stranded RNA binding"/>
    <property type="evidence" value="ECO:0007669"/>
    <property type="project" value="TreeGrafter"/>
</dbReference>
<organism evidence="18 19">
    <name type="scientific">Caldibacillus debilis</name>
    <dbReference type="NCBI Taxonomy" id="301148"/>
    <lineage>
        <taxon>Bacteria</taxon>
        <taxon>Bacillati</taxon>
        <taxon>Bacillota</taxon>
        <taxon>Bacilli</taxon>
        <taxon>Bacillales</taxon>
        <taxon>Bacillaceae</taxon>
        <taxon>Caldibacillus</taxon>
    </lineage>
</organism>
<evidence type="ECO:0000256" key="7">
    <source>
        <dbReference type="ARBA" id="ARBA00022664"/>
    </source>
</evidence>
<accession>A0A150LCK1</accession>
<keyword evidence="9 15" id="KW-0540">Nuclease</keyword>
<dbReference type="PROSITE" id="PS50137">
    <property type="entry name" value="DS_RBD"/>
    <property type="match status" value="1"/>
</dbReference>
<dbReference type="Gene3D" id="3.30.160.20">
    <property type="match status" value="1"/>
</dbReference>
<keyword evidence="15" id="KW-0699">rRNA-binding</keyword>
<evidence type="ECO:0000259" key="17">
    <source>
        <dbReference type="PROSITE" id="PS50142"/>
    </source>
</evidence>
<dbReference type="InterPro" id="IPR036389">
    <property type="entry name" value="RNase_III_sf"/>
</dbReference>
<dbReference type="PANTHER" id="PTHR11207:SF0">
    <property type="entry name" value="RIBONUCLEASE 3"/>
    <property type="match status" value="1"/>
</dbReference>
<dbReference type="InterPro" id="IPR014720">
    <property type="entry name" value="dsRBD_dom"/>
</dbReference>
<dbReference type="PANTHER" id="PTHR11207">
    <property type="entry name" value="RIBONUCLEASE III"/>
    <property type="match status" value="1"/>
</dbReference>
<protein>
    <recommendedName>
        <fullName evidence="15">Ribonuclease 3</fullName>
        <ecNumber evidence="15">3.1.26.3</ecNumber>
    </recommendedName>
    <alternativeName>
        <fullName evidence="15">Ribonuclease III</fullName>
        <shortName evidence="15">RNase III</shortName>
    </alternativeName>
</protein>
<evidence type="ECO:0000313" key="18">
    <source>
        <dbReference type="EMBL" id="KYD09462.1"/>
    </source>
</evidence>
<dbReference type="EMBL" id="LQYT01000130">
    <property type="protein sequence ID" value="KYD09462.1"/>
    <property type="molecule type" value="Genomic_DNA"/>
</dbReference>
<dbReference type="GO" id="GO:0006364">
    <property type="term" value="P:rRNA processing"/>
    <property type="evidence" value="ECO:0007669"/>
    <property type="project" value="UniProtKB-UniRule"/>
</dbReference>
<feature type="active site" evidence="15">
    <location>
        <position position="90"/>
    </location>
</feature>
<dbReference type="SUPFAM" id="SSF54768">
    <property type="entry name" value="dsRNA-binding domain-like"/>
    <property type="match status" value="1"/>
</dbReference>
<comment type="subcellular location">
    <subcellularLocation>
        <location evidence="2 15">Cytoplasm</location>
    </subcellularLocation>
</comment>
<dbReference type="Proteomes" id="UP000075683">
    <property type="component" value="Unassembled WGS sequence"/>
</dbReference>
<evidence type="ECO:0000256" key="4">
    <source>
        <dbReference type="ARBA" id="ARBA00011738"/>
    </source>
</evidence>
<dbReference type="PROSITE" id="PS50142">
    <property type="entry name" value="RNASE_3_2"/>
    <property type="match status" value="1"/>
</dbReference>
<evidence type="ECO:0000259" key="16">
    <source>
        <dbReference type="PROSITE" id="PS50137"/>
    </source>
</evidence>
<dbReference type="HAMAP" id="MF_00104">
    <property type="entry name" value="RNase_III"/>
    <property type="match status" value="1"/>
</dbReference>
<comment type="subunit">
    <text evidence="4 15">Homodimer.</text>
</comment>
<evidence type="ECO:0000256" key="12">
    <source>
        <dbReference type="ARBA" id="ARBA00022801"/>
    </source>
</evidence>
<evidence type="ECO:0000256" key="9">
    <source>
        <dbReference type="ARBA" id="ARBA00022722"/>
    </source>
</evidence>
<feature type="binding site" evidence="15">
    <location>
        <position position="159"/>
    </location>
    <ligand>
        <name>Mg(2+)</name>
        <dbReference type="ChEBI" id="CHEBI:18420"/>
    </ligand>
</feature>
<dbReference type="GO" id="GO:0008033">
    <property type="term" value="P:tRNA processing"/>
    <property type="evidence" value="ECO:0007669"/>
    <property type="project" value="UniProtKB-KW"/>
</dbReference>
<evidence type="ECO:0000256" key="13">
    <source>
        <dbReference type="ARBA" id="ARBA00022842"/>
    </source>
</evidence>
<feature type="binding site" evidence="15">
    <location>
        <position position="162"/>
    </location>
    <ligand>
        <name>Mg(2+)</name>
        <dbReference type="ChEBI" id="CHEBI:18420"/>
    </ligand>
</feature>
<comment type="similarity">
    <text evidence="3">Belongs to the ribonuclease III family.</text>
</comment>
<comment type="caution">
    <text evidence="18">The sequence shown here is derived from an EMBL/GenBank/DDBJ whole genome shotgun (WGS) entry which is preliminary data.</text>
</comment>
<dbReference type="InterPro" id="IPR011907">
    <property type="entry name" value="RNase_III"/>
</dbReference>
<evidence type="ECO:0000313" key="19">
    <source>
        <dbReference type="Proteomes" id="UP000075683"/>
    </source>
</evidence>
<feature type="active site" evidence="15">
    <location>
        <position position="162"/>
    </location>
</feature>
<dbReference type="STRING" id="301148.B4135_3786"/>
<keyword evidence="5 15" id="KW-0963">Cytoplasm</keyword>
<keyword evidence="11 15" id="KW-0255">Endonuclease</keyword>
<dbReference type="GO" id="GO:0042802">
    <property type="term" value="F:identical protein binding"/>
    <property type="evidence" value="ECO:0007669"/>
    <property type="project" value="UniProtKB-ARBA"/>
</dbReference>
<keyword evidence="8 15" id="KW-0819">tRNA processing</keyword>
<dbReference type="Pfam" id="PF00035">
    <property type="entry name" value="dsrm"/>
    <property type="match status" value="1"/>
</dbReference>
<dbReference type="Gene3D" id="1.10.1520.10">
    <property type="entry name" value="Ribonuclease III domain"/>
    <property type="match status" value="1"/>
</dbReference>
<dbReference type="NCBIfam" id="TIGR02191">
    <property type="entry name" value="RNaseIII"/>
    <property type="match status" value="1"/>
</dbReference>
<dbReference type="GO" id="GO:0046872">
    <property type="term" value="F:metal ion binding"/>
    <property type="evidence" value="ECO:0007669"/>
    <property type="project" value="UniProtKB-KW"/>
</dbReference>
<dbReference type="FunFam" id="3.30.160.20:FF:000003">
    <property type="entry name" value="Ribonuclease 3"/>
    <property type="match status" value="1"/>
</dbReference>
<dbReference type="GO" id="GO:0019843">
    <property type="term" value="F:rRNA binding"/>
    <property type="evidence" value="ECO:0007669"/>
    <property type="project" value="UniProtKB-KW"/>
</dbReference>
<comment type="cofactor">
    <cofactor evidence="15">
        <name>Mg(2+)</name>
        <dbReference type="ChEBI" id="CHEBI:18420"/>
    </cofactor>
</comment>
<reference evidence="18 19" key="1">
    <citation type="submission" date="2016-01" db="EMBL/GenBank/DDBJ databases">
        <title>Draft Genome Sequences of Seven Thermophilic Sporeformers Isolated from Foods.</title>
        <authorList>
            <person name="Berendsen E.M."/>
            <person name="Wells-Bennik M.H."/>
            <person name="Krawcyk A.O."/>
            <person name="De Jong A."/>
            <person name="Holsappel S."/>
            <person name="Eijlander R.T."/>
            <person name="Kuipers O.P."/>
        </authorList>
    </citation>
    <scope>NUCLEOTIDE SEQUENCE [LARGE SCALE GENOMIC DNA]</scope>
    <source>
        <strain evidence="18 19">B4135</strain>
    </source>
</reference>
<evidence type="ECO:0000256" key="11">
    <source>
        <dbReference type="ARBA" id="ARBA00022759"/>
    </source>
</evidence>
<dbReference type="GO" id="GO:0006397">
    <property type="term" value="P:mRNA processing"/>
    <property type="evidence" value="ECO:0007669"/>
    <property type="project" value="UniProtKB-UniRule"/>
</dbReference>
<evidence type="ECO:0000256" key="3">
    <source>
        <dbReference type="ARBA" id="ARBA00010183"/>
    </source>
</evidence>
<dbReference type="GO" id="GO:0005737">
    <property type="term" value="C:cytoplasm"/>
    <property type="evidence" value="ECO:0007669"/>
    <property type="project" value="UniProtKB-SubCell"/>
</dbReference>
<keyword evidence="6 15" id="KW-0698">rRNA processing</keyword>
<keyword evidence="7 15" id="KW-0507">mRNA processing</keyword>
<dbReference type="EC" id="3.1.26.3" evidence="15"/>
<gene>
    <name evidence="15" type="primary">rnc</name>
    <name evidence="18" type="ORF">B4135_3786</name>
</gene>
<evidence type="ECO:0000256" key="8">
    <source>
        <dbReference type="ARBA" id="ARBA00022694"/>
    </source>
</evidence>